<sequence length="714" mass="81749">MELEPNESSMSVDGNDESTNLGLNRSRSLQDHLSYAVAIVGLVVYFLIVAFGKYFYYLGTLAVIAAMSSFLTTSWFPSSRKKIKYTSLTDSSMIPSSSFVSFWSRMSRRITFTHVKIAILIPLLINLFFVGFKRHLLQEFGSLSAISFPLSYKLHMHLANDFGKLSATAMSFFLIPITRHSIFLKAIRIHPIHAVQFHTFAGYIVVMAGLSHGFYWIYIWMYVRNDGIYDILPMSECWTWSELDDECHDRFVNVLGLFCGTCFVVLILTSLWWVRRNYYRVFYLSHVVCSICLLFGLVMHYNKMIWYLSPCLVYYFAMRMTIFVESFLKRKNDGIRILQAIEIPDSRGCVLVQVQCKGDYAINDSVELLEHTCGTYTRIKAPKISSIWHPFTIYTKYNDNSSLYFLFRSIGRFTTELKDGLTSKSSGAYPILLMDHLDKGDNQINQAIQHDSILIIAGGVGIVSYLSLIQYLLLVNSSEECRSTKLKNVIVHWSCRDEGLIRYISREFLELSSTSSIAFDIHVYHTNMNTTPNIQEIETSADEFIDNQIASQGRAFFVREEKESISFSFMYALLLFGSFEAVHFFYNSIQSKYIVYTRVYIIFVFILLAVLFAVITLTIENYSKKYSYNETVSGKSNHVNCRTKESNGKEAIENVINHTQGRPNIPELVKSTLHSSANLGVFVCGPPSFSDSIRATLKTIDTSKCTVYEESFEL</sequence>
<evidence type="ECO:0000256" key="2">
    <source>
        <dbReference type="ARBA" id="ARBA00022692"/>
    </source>
</evidence>
<evidence type="ECO:0000256" key="1">
    <source>
        <dbReference type="ARBA" id="ARBA00004141"/>
    </source>
</evidence>
<keyword evidence="5 6" id="KW-0472">Membrane</keyword>
<feature type="domain" description="Ferric reductase NAD binding" evidence="8">
    <location>
        <begin position="450"/>
        <end position="695"/>
    </location>
</feature>
<evidence type="ECO:0000256" key="6">
    <source>
        <dbReference type="SAM" id="Phobius"/>
    </source>
</evidence>
<dbReference type="PANTHER" id="PTHR11972">
    <property type="entry name" value="NADPH OXIDASE"/>
    <property type="match status" value="1"/>
</dbReference>
<keyword evidence="3 6" id="KW-1133">Transmembrane helix</keyword>
<feature type="transmembrane region" description="Helical" evidence="6">
    <location>
        <begin position="281"/>
        <end position="299"/>
    </location>
</feature>
<dbReference type="InterPro" id="IPR039261">
    <property type="entry name" value="FNR_nucleotide-bd"/>
</dbReference>
<feature type="transmembrane region" description="Helical" evidence="6">
    <location>
        <begin position="453"/>
        <end position="473"/>
    </location>
</feature>
<feature type="transmembrane region" description="Helical" evidence="6">
    <location>
        <begin position="33"/>
        <end position="51"/>
    </location>
</feature>
<dbReference type="Pfam" id="PF08030">
    <property type="entry name" value="NAD_binding_6"/>
    <property type="match status" value="1"/>
</dbReference>
<dbReference type="PANTHER" id="PTHR11972:SF193">
    <property type="entry name" value="FAD-BINDING FR-TYPE DOMAIN-CONTAINING PROTEIN"/>
    <property type="match status" value="1"/>
</dbReference>
<keyword evidence="2 6" id="KW-0812">Transmembrane</keyword>
<feature type="transmembrane region" description="Helical" evidence="6">
    <location>
        <begin position="200"/>
        <end position="223"/>
    </location>
</feature>
<evidence type="ECO:0000256" key="4">
    <source>
        <dbReference type="ARBA" id="ARBA00023002"/>
    </source>
</evidence>
<dbReference type="GO" id="GO:0005886">
    <property type="term" value="C:plasma membrane"/>
    <property type="evidence" value="ECO:0007669"/>
    <property type="project" value="TreeGrafter"/>
</dbReference>
<feature type="transmembrane region" description="Helical" evidence="6">
    <location>
        <begin position="598"/>
        <end position="619"/>
    </location>
</feature>
<comment type="subcellular location">
    <subcellularLocation>
        <location evidence="1">Membrane</location>
        <topology evidence="1">Multi-pass membrane protein</topology>
    </subcellularLocation>
</comment>
<dbReference type="SUPFAM" id="SSF52343">
    <property type="entry name" value="Ferredoxin reductase-like, C-terminal NADP-linked domain"/>
    <property type="match status" value="1"/>
</dbReference>
<keyword evidence="10" id="KW-1185">Reference proteome</keyword>
<feature type="transmembrane region" description="Helical" evidence="6">
    <location>
        <begin position="115"/>
        <end position="132"/>
    </location>
</feature>
<dbReference type="InterPro" id="IPR013121">
    <property type="entry name" value="Fe_red_NAD-bd_6"/>
</dbReference>
<evidence type="ECO:0000259" key="7">
    <source>
        <dbReference type="Pfam" id="PF01794"/>
    </source>
</evidence>
<accession>A0AAD3CFB0</accession>
<evidence type="ECO:0000313" key="9">
    <source>
        <dbReference type="EMBL" id="GFH44578.1"/>
    </source>
</evidence>
<proteinExistence type="predicted"/>
<evidence type="ECO:0000256" key="5">
    <source>
        <dbReference type="ARBA" id="ARBA00023136"/>
    </source>
</evidence>
<feature type="transmembrane region" description="Helical" evidence="6">
    <location>
        <begin position="565"/>
        <end position="586"/>
    </location>
</feature>
<gene>
    <name evidence="9" type="ORF">CTEN210_01052</name>
</gene>
<feature type="transmembrane region" description="Helical" evidence="6">
    <location>
        <begin position="57"/>
        <end position="76"/>
    </location>
</feature>
<dbReference type="AlphaFoldDB" id="A0AAD3CFB0"/>
<reference evidence="9 10" key="1">
    <citation type="journal article" date="2021" name="Sci. Rep.">
        <title>The genome of the diatom Chaetoceros tenuissimus carries an ancient integrated fragment of an extant virus.</title>
        <authorList>
            <person name="Hongo Y."/>
            <person name="Kimura K."/>
            <person name="Takaki Y."/>
            <person name="Yoshida Y."/>
            <person name="Baba S."/>
            <person name="Kobayashi G."/>
            <person name="Nagasaki K."/>
            <person name="Hano T."/>
            <person name="Tomaru Y."/>
        </authorList>
    </citation>
    <scope>NUCLEOTIDE SEQUENCE [LARGE SCALE GENOMIC DNA]</scope>
    <source>
        <strain evidence="9 10">NIES-3715</strain>
    </source>
</reference>
<feature type="transmembrane region" description="Helical" evidence="6">
    <location>
        <begin position="162"/>
        <end position="179"/>
    </location>
</feature>
<evidence type="ECO:0000313" key="10">
    <source>
        <dbReference type="Proteomes" id="UP001054902"/>
    </source>
</evidence>
<feature type="transmembrane region" description="Helical" evidence="6">
    <location>
        <begin position="251"/>
        <end position="274"/>
    </location>
</feature>
<feature type="domain" description="Ferric oxidoreductase" evidence="7">
    <location>
        <begin position="163"/>
        <end position="296"/>
    </location>
</feature>
<comment type="caution">
    <text evidence="9">The sequence shown here is derived from an EMBL/GenBank/DDBJ whole genome shotgun (WGS) entry which is preliminary data.</text>
</comment>
<dbReference type="Gene3D" id="3.40.50.80">
    <property type="entry name" value="Nucleotide-binding domain of ferredoxin-NADP reductase (FNR) module"/>
    <property type="match status" value="2"/>
</dbReference>
<dbReference type="EMBL" id="BLLK01000020">
    <property type="protein sequence ID" value="GFH44578.1"/>
    <property type="molecule type" value="Genomic_DNA"/>
</dbReference>
<name>A0AAD3CFB0_9STRA</name>
<organism evidence="9 10">
    <name type="scientific">Chaetoceros tenuissimus</name>
    <dbReference type="NCBI Taxonomy" id="426638"/>
    <lineage>
        <taxon>Eukaryota</taxon>
        <taxon>Sar</taxon>
        <taxon>Stramenopiles</taxon>
        <taxon>Ochrophyta</taxon>
        <taxon>Bacillariophyta</taxon>
        <taxon>Coscinodiscophyceae</taxon>
        <taxon>Chaetocerotophycidae</taxon>
        <taxon>Chaetocerotales</taxon>
        <taxon>Chaetocerotaceae</taxon>
        <taxon>Chaetoceros</taxon>
    </lineage>
</organism>
<dbReference type="Proteomes" id="UP001054902">
    <property type="component" value="Unassembled WGS sequence"/>
</dbReference>
<dbReference type="InterPro" id="IPR050369">
    <property type="entry name" value="RBOH/FRE"/>
</dbReference>
<feature type="transmembrane region" description="Helical" evidence="6">
    <location>
        <begin position="305"/>
        <end position="328"/>
    </location>
</feature>
<dbReference type="SFLD" id="SFLDG01168">
    <property type="entry name" value="Ferric_reductase_subgroup_(FRE"/>
    <property type="match status" value="1"/>
</dbReference>
<evidence type="ECO:0000259" key="8">
    <source>
        <dbReference type="Pfam" id="PF08030"/>
    </source>
</evidence>
<keyword evidence="4" id="KW-0560">Oxidoreductase</keyword>
<protein>
    <recommendedName>
        <fullName evidence="11">FAD-binding FR-type domain-containing protein</fullName>
    </recommendedName>
</protein>
<evidence type="ECO:0008006" key="11">
    <source>
        <dbReference type="Google" id="ProtNLM"/>
    </source>
</evidence>
<dbReference type="GO" id="GO:0016491">
    <property type="term" value="F:oxidoreductase activity"/>
    <property type="evidence" value="ECO:0007669"/>
    <property type="project" value="UniProtKB-KW"/>
</dbReference>
<dbReference type="Pfam" id="PF01794">
    <property type="entry name" value="Ferric_reduct"/>
    <property type="match status" value="1"/>
</dbReference>
<dbReference type="InterPro" id="IPR013130">
    <property type="entry name" value="Fe3_Rdtase_TM_dom"/>
</dbReference>
<evidence type="ECO:0000256" key="3">
    <source>
        <dbReference type="ARBA" id="ARBA00022989"/>
    </source>
</evidence>